<dbReference type="Proteomes" id="UP000502498">
    <property type="component" value="Chromosome"/>
</dbReference>
<keyword evidence="3 6" id="KW-0067">ATP-binding</keyword>
<dbReference type="EMBL" id="CP054038">
    <property type="protein sequence ID" value="QKJ18691.1"/>
    <property type="molecule type" value="Genomic_DNA"/>
</dbReference>
<name>A0A7D4Q195_9MICO</name>
<feature type="domain" description="ABC transporter" evidence="5">
    <location>
        <begin position="3"/>
        <end position="237"/>
    </location>
</feature>
<proteinExistence type="predicted"/>
<organism evidence="6 7">
    <name type="scientific">Microbacterium hominis</name>
    <dbReference type="NCBI Taxonomy" id="162426"/>
    <lineage>
        <taxon>Bacteria</taxon>
        <taxon>Bacillati</taxon>
        <taxon>Actinomycetota</taxon>
        <taxon>Actinomycetes</taxon>
        <taxon>Micrococcales</taxon>
        <taxon>Microbacteriaceae</taxon>
        <taxon>Microbacterium</taxon>
    </lineage>
</organism>
<dbReference type="Gene3D" id="3.40.50.300">
    <property type="entry name" value="P-loop containing nucleotide triphosphate hydrolases"/>
    <property type="match status" value="1"/>
</dbReference>
<keyword evidence="1" id="KW-0813">Transport</keyword>
<dbReference type="SMART" id="SM00382">
    <property type="entry name" value="AAA"/>
    <property type="match status" value="1"/>
</dbReference>
<dbReference type="PROSITE" id="PS00211">
    <property type="entry name" value="ABC_TRANSPORTER_1"/>
    <property type="match status" value="1"/>
</dbReference>
<protein>
    <submittedName>
        <fullName evidence="6">ATP-binding cassette domain-containing protein</fullName>
    </submittedName>
</protein>
<dbReference type="InterPro" id="IPR003593">
    <property type="entry name" value="AAA+_ATPase"/>
</dbReference>
<dbReference type="InterPro" id="IPR003439">
    <property type="entry name" value="ABC_transporter-like_ATP-bd"/>
</dbReference>
<dbReference type="GO" id="GO:0016887">
    <property type="term" value="F:ATP hydrolysis activity"/>
    <property type="evidence" value="ECO:0007669"/>
    <property type="project" value="InterPro"/>
</dbReference>
<dbReference type="AlphaFoldDB" id="A0A7D4Q195"/>
<evidence type="ECO:0000256" key="1">
    <source>
        <dbReference type="ARBA" id="ARBA00022448"/>
    </source>
</evidence>
<keyword evidence="2" id="KW-0547">Nucleotide-binding</keyword>
<feature type="compositionally biased region" description="Basic and acidic residues" evidence="4">
    <location>
        <begin position="253"/>
        <end position="267"/>
    </location>
</feature>
<sequence>MTGAALDAHLIVDRGRFAVDVALTVGAGRTAALMGPSGAGKSTILAAISGLVSLSGGHVRLDGATVAAERVHVEPARRGVVLLGQDPRLFPHLSVVENVAFGPRAAGVPVAAARASAGEWLRRVGLGDAGARHPAELSGGQQQRVALARALAIEPRVLLLDEPFTSLDVETAADVRRLVAQQLAATRATAVVVSHDADDAVALAGRLLVIEQGLLVQEGTVAEVLAAPATRFVAAVAASHRFGLAATATGDGESDRARDGEGLDSRE</sequence>
<dbReference type="SUPFAM" id="SSF52540">
    <property type="entry name" value="P-loop containing nucleoside triphosphate hydrolases"/>
    <property type="match status" value="1"/>
</dbReference>
<dbReference type="PANTHER" id="PTHR42781">
    <property type="entry name" value="SPERMIDINE/PUTRESCINE IMPORT ATP-BINDING PROTEIN POTA"/>
    <property type="match status" value="1"/>
</dbReference>
<dbReference type="InterPro" id="IPR027417">
    <property type="entry name" value="P-loop_NTPase"/>
</dbReference>
<accession>A0A7D4Q195</accession>
<dbReference type="InterPro" id="IPR050093">
    <property type="entry name" value="ABC_SmlMolc_Importer"/>
</dbReference>
<dbReference type="PANTHER" id="PTHR42781:SF4">
    <property type="entry name" value="SPERMIDINE_PUTRESCINE IMPORT ATP-BINDING PROTEIN POTA"/>
    <property type="match status" value="1"/>
</dbReference>
<evidence type="ECO:0000259" key="5">
    <source>
        <dbReference type="PROSITE" id="PS50893"/>
    </source>
</evidence>
<evidence type="ECO:0000256" key="3">
    <source>
        <dbReference type="ARBA" id="ARBA00022840"/>
    </source>
</evidence>
<evidence type="ECO:0000313" key="7">
    <source>
        <dbReference type="Proteomes" id="UP000502498"/>
    </source>
</evidence>
<dbReference type="RefSeq" id="WP_172989132.1">
    <property type="nucleotide sequence ID" value="NZ_CP054038.1"/>
</dbReference>
<feature type="region of interest" description="Disordered" evidence="4">
    <location>
        <begin position="248"/>
        <end position="267"/>
    </location>
</feature>
<gene>
    <name evidence="6" type="ORF">HQM25_04350</name>
</gene>
<dbReference type="PROSITE" id="PS50893">
    <property type="entry name" value="ABC_TRANSPORTER_2"/>
    <property type="match status" value="1"/>
</dbReference>
<evidence type="ECO:0000256" key="2">
    <source>
        <dbReference type="ARBA" id="ARBA00022741"/>
    </source>
</evidence>
<evidence type="ECO:0000256" key="4">
    <source>
        <dbReference type="SAM" id="MobiDB-lite"/>
    </source>
</evidence>
<evidence type="ECO:0000313" key="6">
    <source>
        <dbReference type="EMBL" id="QKJ18691.1"/>
    </source>
</evidence>
<reference evidence="6 7" key="1">
    <citation type="submission" date="2020-05" db="EMBL/GenBank/DDBJ databases">
        <title>Strain PA2F3 complete genome.</title>
        <authorList>
            <person name="Kim Y.-S."/>
            <person name="Kim S.-J."/>
            <person name="Jung H.-k."/>
            <person name="Kim S.-E."/>
            <person name="Kim K.-H."/>
        </authorList>
    </citation>
    <scope>NUCLEOTIDE SEQUENCE [LARGE SCALE GENOMIC DNA]</scope>
    <source>
        <strain evidence="6 7">PA2F3</strain>
    </source>
</reference>
<dbReference type="Pfam" id="PF00005">
    <property type="entry name" value="ABC_tran"/>
    <property type="match status" value="1"/>
</dbReference>
<dbReference type="GO" id="GO:0005524">
    <property type="term" value="F:ATP binding"/>
    <property type="evidence" value="ECO:0007669"/>
    <property type="project" value="UniProtKB-KW"/>
</dbReference>
<dbReference type="InterPro" id="IPR017871">
    <property type="entry name" value="ABC_transporter-like_CS"/>
</dbReference>